<evidence type="ECO:0000313" key="3">
    <source>
        <dbReference type="Proteomes" id="UP000674425"/>
    </source>
</evidence>
<feature type="domain" description="Tle cognate immunity protein 4 C-terminal" evidence="1">
    <location>
        <begin position="78"/>
        <end position="242"/>
    </location>
</feature>
<evidence type="ECO:0000259" key="1">
    <source>
        <dbReference type="Pfam" id="PF18426"/>
    </source>
</evidence>
<keyword evidence="3" id="KW-1185">Reference proteome</keyword>
<accession>A0ABN7LMJ8</accession>
<sequence>MNKSTQPKTGSQNASKFRPYPIAHSDASGWIGKSSIGFDLYAGGRIFSYIETSYTGMNAAQQHVDSITNNFSTRSLFEVPRGEGVCLPYSFIKDGGSDANRQIGVTYRLVSHPDVTIFFLDEKALTDAPKLTSKQENEFVWGYEYGIGKRIKLHGPMPYRSVKLDGREGIATSATITRDDDSTDYGYLVTVQGDPNAPVDTPNLLLLVERNAKYAKGNPPVSAEELDQMAKDIAASIKRRPTQ</sequence>
<name>A0ABN7LMJ8_9BURK</name>
<evidence type="ECO:0000313" key="2">
    <source>
        <dbReference type="EMBL" id="CAE6759184.1"/>
    </source>
</evidence>
<proteinExistence type="predicted"/>
<dbReference type="EMBL" id="CAJNAU010000026">
    <property type="protein sequence ID" value="CAE6759184.1"/>
    <property type="molecule type" value="Genomic_DNA"/>
</dbReference>
<protein>
    <recommendedName>
        <fullName evidence="1">Tle cognate immunity protein 4 C-terminal domain-containing protein</fullName>
    </recommendedName>
</protein>
<gene>
    <name evidence="2" type="ORF">R69658_03084</name>
</gene>
<organism evidence="2 3">
    <name type="scientific">Paraburkholderia aspalathi</name>
    <dbReference type="NCBI Taxonomy" id="1324617"/>
    <lineage>
        <taxon>Bacteria</taxon>
        <taxon>Pseudomonadati</taxon>
        <taxon>Pseudomonadota</taxon>
        <taxon>Betaproteobacteria</taxon>
        <taxon>Burkholderiales</taxon>
        <taxon>Burkholderiaceae</taxon>
        <taxon>Paraburkholderia</taxon>
    </lineage>
</organism>
<dbReference type="Pfam" id="PF18426">
    <property type="entry name" value="Tli4_C"/>
    <property type="match status" value="1"/>
</dbReference>
<dbReference type="Proteomes" id="UP000674425">
    <property type="component" value="Unassembled WGS sequence"/>
</dbReference>
<comment type="caution">
    <text evidence="2">The sequence shown here is derived from an EMBL/GenBank/DDBJ whole genome shotgun (WGS) entry which is preliminary data.</text>
</comment>
<reference evidence="2 3" key="1">
    <citation type="submission" date="2021-02" db="EMBL/GenBank/DDBJ databases">
        <authorList>
            <person name="Vanwijnsberghe S."/>
        </authorList>
    </citation>
    <scope>NUCLEOTIDE SEQUENCE [LARGE SCALE GENOMIC DNA]</scope>
    <source>
        <strain evidence="2 3">R-69658</strain>
    </source>
</reference>
<dbReference type="InterPro" id="IPR041290">
    <property type="entry name" value="Tli4_C"/>
</dbReference>